<feature type="domain" description="Transcription regulator AsnC/Lrp ligand binding" evidence="2">
    <location>
        <begin position="304"/>
        <end position="377"/>
    </location>
</feature>
<dbReference type="EMBL" id="FWEV01000306">
    <property type="protein sequence ID" value="SLM32274.1"/>
    <property type="molecule type" value="Genomic_DNA"/>
</dbReference>
<dbReference type="OrthoDB" id="1100724at2"/>
<accession>A0A1W1HII3</accession>
<dbReference type="Gene3D" id="3.30.70.920">
    <property type="match status" value="1"/>
</dbReference>
<dbReference type="InterPro" id="IPR019887">
    <property type="entry name" value="Tscrpt_reg_AsnC/Lrp_C"/>
</dbReference>
<protein>
    <submittedName>
        <fullName evidence="4">Two domain fusion protein (ParB-like nuclease domain/HTH-type transcriptional regulator)</fullName>
    </submittedName>
</protein>
<evidence type="ECO:0000313" key="4">
    <source>
        <dbReference type="EMBL" id="SLM32274.1"/>
    </source>
</evidence>
<feature type="region of interest" description="Disordered" evidence="1">
    <location>
        <begin position="1"/>
        <end position="54"/>
    </location>
</feature>
<dbReference type="Pfam" id="PF02195">
    <property type="entry name" value="ParB_N"/>
    <property type="match status" value="1"/>
</dbReference>
<evidence type="ECO:0000259" key="2">
    <source>
        <dbReference type="Pfam" id="PF01037"/>
    </source>
</evidence>
<dbReference type="Gene3D" id="3.90.1530.10">
    <property type="entry name" value="Conserved hypothetical protein from pyrococcus furiosus pfu- 392566-001, ParB domain"/>
    <property type="match status" value="1"/>
</dbReference>
<dbReference type="SUPFAM" id="SSF54909">
    <property type="entry name" value="Dimeric alpha+beta barrel"/>
    <property type="match status" value="1"/>
</dbReference>
<reference evidence="4 5" key="1">
    <citation type="submission" date="2017-03" db="EMBL/GenBank/DDBJ databases">
        <authorList>
            <person name="Afonso C.L."/>
            <person name="Miller P.J."/>
            <person name="Scott M.A."/>
            <person name="Spackman E."/>
            <person name="Goraichik I."/>
            <person name="Dimitrov K.M."/>
            <person name="Suarez D.L."/>
            <person name="Swayne D.E."/>
        </authorList>
    </citation>
    <scope>NUCLEOTIDE SEQUENCE [LARGE SCALE GENOMIC DNA]</scope>
    <source>
        <strain evidence="4">PRJEB14757</strain>
    </source>
</reference>
<dbReference type="Pfam" id="PF01037">
    <property type="entry name" value="AsnC_trans_reg"/>
    <property type="match status" value="1"/>
</dbReference>
<dbReference type="InterPro" id="IPR003115">
    <property type="entry name" value="ParB_N"/>
</dbReference>
<dbReference type="Proteomes" id="UP000191931">
    <property type="component" value="Unassembled WGS sequence"/>
</dbReference>
<sequence>MDTTSSKSMMTRLRDFFSGENSSQPDLSGEFDPATSDRENKRSHELKDMSSFEDMQKKEGAFDSMDRGVQTVPLDQIIGSVGRYQDFDEHFQFKHHAPSERFNSILSAMRTGKALPPVKLYQIKDEYYVLDGNHRVAAAKKLHHDEILATIIEFIPSSETLDNLLYREKMAFCDRTGLPRTISLTEVGQYSQLTSQIQEHYVYLKKESPEITFAAAARDWYRTIYQPFCSIIKRGNIVGNFSGRTVADLYVYISVGHWKRQRTAKYGIGLGKLIPRTMEEFREHMTSLNEVEYPEMKRGITAFVLMNVKGKQEHKVIEKLFELEEVLEIHSVHGDIDLLVKVGLTRDLLSSDAEIISNFVHEKMRQLNGVVTTKTLIPGFSRIK</sequence>
<dbReference type="AlphaFoldDB" id="A0A1W1HII3"/>
<gene>
    <name evidence="4" type="ORF">MTBBW1_620017</name>
</gene>
<dbReference type="SUPFAM" id="SSF110849">
    <property type="entry name" value="ParB/Sulfiredoxin"/>
    <property type="match status" value="1"/>
</dbReference>
<dbReference type="STRING" id="1246637.MTBBW1_620017"/>
<feature type="domain" description="ParB-like N-terminal" evidence="3">
    <location>
        <begin position="90"/>
        <end position="153"/>
    </location>
</feature>
<keyword evidence="5" id="KW-1185">Reference proteome</keyword>
<name>A0A1W1HII3_9BACT</name>
<feature type="compositionally biased region" description="Basic and acidic residues" evidence="1">
    <location>
        <begin position="35"/>
        <end position="54"/>
    </location>
</feature>
<organism evidence="4 5">
    <name type="scientific">Desulfamplus magnetovallimortis</name>
    <dbReference type="NCBI Taxonomy" id="1246637"/>
    <lineage>
        <taxon>Bacteria</taxon>
        <taxon>Pseudomonadati</taxon>
        <taxon>Thermodesulfobacteriota</taxon>
        <taxon>Desulfobacteria</taxon>
        <taxon>Desulfobacterales</taxon>
        <taxon>Desulfobacteraceae</taxon>
        <taxon>Desulfamplus</taxon>
    </lineage>
</organism>
<dbReference type="RefSeq" id="WP_087881733.1">
    <property type="nucleotide sequence ID" value="NZ_LT828542.1"/>
</dbReference>
<proteinExistence type="predicted"/>
<evidence type="ECO:0000313" key="5">
    <source>
        <dbReference type="Proteomes" id="UP000191931"/>
    </source>
</evidence>
<evidence type="ECO:0000256" key="1">
    <source>
        <dbReference type="SAM" id="MobiDB-lite"/>
    </source>
</evidence>
<dbReference type="InterPro" id="IPR036086">
    <property type="entry name" value="ParB/Sulfiredoxin_sf"/>
</dbReference>
<evidence type="ECO:0000259" key="3">
    <source>
        <dbReference type="Pfam" id="PF02195"/>
    </source>
</evidence>
<dbReference type="InterPro" id="IPR011008">
    <property type="entry name" value="Dimeric_a/b-barrel"/>
</dbReference>